<comment type="caution">
    <text evidence="5">The sequence shown here is derived from an EMBL/GenBank/DDBJ whole genome shotgun (WGS) entry which is preliminary data.</text>
</comment>
<evidence type="ECO:0000256" key="4">
    <source>
        <dbReference type="HAMAP-Rule" id="MF_00724"/>
    </source>
</evidence>
<keyword evidence="5" id="KW-0966">Cell projection</keyword>
<protein>
    <recommendedName>
        <fullName evidence="4">Flagellar hook-basal body complex protein FliE</fullName>
    </recommendedName>
</protein>
<dbReference type="Pfam" id="PF02049">
    <property type="entry name" value="FliE"/>
    <property type="match status" value="1"/>
</dbReference>
<reference evidence="5" key="1">
    <citation type="submission" date="2023-07" db="EMBL/GenBank/DDBJ databases">
        <title>Genomic Encyclopedia of Type Strains, Phase IV (KMG-IV): sequencing the most valuable type-strain genomes for metagenomic binning, comparative biology and taxonomic classification.</title>
        <authorList>
            <person name="Goeker M."/>
        </authorList>
    </citation>
    <scope>NUCLEOTIDE SEQUENCE</scope>
    <source>
        <strain evidence="5">DSM 21202</strain>
    </source>
</reference>
<accession>A0AAE4AUW3</accession>
<organism evidence="5 6">
    <name type="scientific">Amorphus orientalis</name>
    <dbReference type="NCBI Taxonomy" id="649198"/>
    <lineage>
        <taxon>Bacteria</taxon>
        <taxon>Pseudomonadati</taxon>
        <taxon>Pseudomonadota</taxon>
        <taxon>Alphaproteobacteria</taxon>
        <taxon>Hyphomicrobiales</taxon>
        <taxon>Amorphaceae</taxon>
        <taxon>Amorphus</taxon>
    </lineage>
</organism>
<sequence>MMMINSIGAVGSVASEIRPQGAGAAASGASPTEFGDVLAQMSSNAVNTLKTGEAAALSGIEGNTSVQKVVEAIMSAEQTLQAAIAIRDKVVNAYQEVSRMAI</sequence>
<evidence type="ECO:0000313" key="6">
    <source>
        <dbReference type="Proteomes" id="UP001229244"/>
    </source>
</evidence>
<dbReference type="GO" id="GO:0003774">
    <property type="term" value="F:cytoskeletal motor activity"/>
    <property type="evidence" value="ECO:0007669"/>
    <property type="project" value="InterPro"/>
</dbReference>
<dbReference type="HAMAP" id="MF_00724">
    <property type="entry name" value="FliE"/>
    <property type="match status" value="1"/>
</dbReference>
<dbReference type="Proteomes" id="UP001229244">
    <property type="component" value="Unassembled WGS sequence"/>
</dbReference>
<dbReference type="AlphaFoldDB" id="A0AAE4AUW3"/>
<dbReference type="GO" id="GO:0005198">
    <property type="term" value="F:structural molecule activity"/>
    <property type="evidence" value="ECO:0007669"/>
    <property type="project" value="InterPro"/>
</dbReference>
<keyword evidence="3 4" id="KW-0975">Bacterial flagellum</keyword>
<name>A0AAE4AUW3_9HYPH</name>
<keyword evidence="5" id="KW-0969">Cilium</keyword>
<keyword evidence="6" id="KW-1185">Reference proteome</keyword>
<evidence type="ECO:0000256" key="2">
    <source>
        <dbReference type="ARBA" id="ARBA00009272"/>
    </source>
</evidence>
<evidence type="ECO:0000313" key="5">
    <source>
        <dbReference type="EMBL" id="MDQ0317592.1"/>
    </source>
</evidence>
<proteinExistence type="inferred from homology"/>
<comment type="subcellular location">
    <subcellularLocation>
        <location evidence="1 4">Bacterial flagellum basal body</location>
    </subcellularLocation>
</comment>
<gene>
    <name evidence="4" type="primary">fliE</name>
    <name evidence="5" type="ORF">J2S73_004078</name>
</gene>
<evidence type="ECO:0000256" key="1">
    <source>
        <dbReference type="ARBA" id="ARBA00004117"/>
    </source>
</evidence>
<dbReference type="GO" id="GO:0009425">
    <property type="term" value="C:bacterial-type flagellum basal body"/>
    <property type="evidence" value="ECO:0007669"/>
    <property type="project" value="UniProtKB-SubCell"/>
</dbReference>
<comment type="similarity">
    <text evidence="2 4">Belongs to the FliE family.</text>
</comment>
<dbReference type="PANTHER" id="PTHR34653">
    <property type="match status" value="1"/>
</dbReference>
<dbReference type="PANTHER" id="PTHR34653:SF1">
    <property type="entry name" value="FLAGELLAR HOOK-BASAL BODY COMPLEX PROTEIN FLIE"/>
    <property type="match status" value="1"/>
</dbReference>
<dbReference type="EMBL" id="JAUSUL010000006">
    <property type="protein sequence ID" value="MDQ0317592.1"/>
    <property type="molecule type" value="Genomic_DNA"/>
</dbReference>
<keyword evidence="5" id="KW-0282">Flagellum</keyword>
<dbReference type="InterPro" id="IPR001624">
    <property type="entry name" value="FliE"/>
</dbReference>
<dbReference type="GO" id="GO:0071973">
    <property type="term" value="P:bacterial-type flagellum-dependent cell motility"/>
    <property type="evidence" value="ECO:0007669"/>
    <property type="project" value="InterPro"/>
</dbReference>
<evidence type="ECO:0000256" key="3">
    <source>
        <dbReference type="ARBA" id="ARBA00023143"/>
    </source>
</evidence>